<dbReference type="PANTHER" id="PTHR46167:SF1">
    <property type="entry name" value="N-LYSINE METHYLTRANSFERASE KMT5A"/>
    <property type="match status" value="1"/>
</dbReference>
<dbReference type="GO" id="GO:0005634">
    <property type="term" value="C:nucleus"/>
    <property type="evidence" value="ECO:0007669"/>
    <property type="project" value="TreeGrafter"/>
</dbReference>
<gene>
    <name evidence="3" type="primary">LOC111105439</name>
</gene>
<dbReference type="Pfam" id="PF00856">
    <property type="entry name" value="SET"/>
    <property type="match status" value="1"/>
</dbReference>
<dbReference type="InterPro" id="IPR046341">
    <property type="entry name" value="SET_dom_sf"/>
</dbReference>
<proteinExistence type="predicted"/>
<dbReference type="GeneID" id="111105439"/>
<evidence type="ECO:0000313" key="2">
    <source>
        <dbReference type="Proteomes" id="UP000694844"/>
    </source>
</evidence>
<evidence type="ECO:0000313" key="3">
    <source>
        <dbReference type="RefSeq" id="XP_022295446.1"/>
    </source>
</evidence>
<reference evidence="3" key="1">
    <citation type="submission" date="2025-08" db="UniProtKB">
        <authorList>
            <consortium name="RefSeq"/>
        </authorList>
    </citation>
    <scope>IDENTIFICATION</scope>
    <source>
        <tissue evidence="3">Whole sample</tissue>
    </source>
</reference>
<name>A0A8B8AWF7_CRAVI</name>
<dbReference type="GO" id="GO:0042799">
    <property type="term" value="F:histone H4K20 methyltransferase activity"/>
    <property type="evidence" value="ECO:0007669"/>
    <property type="project" value="TreeGrafter"/>
</dbReference>
<sequence>MNSRRRTRKRIIEESLLLNCEQRKEEKEKESFEAKFINELIGQGVFTKKDFIEGEVLLEYSGELIEGDVDVDDTYVFQIRYKGKQYCIDATKERSLGRLLNDDHRNPNCKPKIIEKDGKPHVYFVALRDINTGEELRYNYGPGIYSWRTSKKVFEVI</sequence>
<keyword evidence="2" id="KW-1185">Reference proteome</keyword>
<dbReference type="GO" id="GO:0043516">
    <property type="term" value="P:regulation of DNA damage response, signal transduction by p53 class mediator"/>
    <property type="evidence" value="ECO:0007669"/>
    <property type="project" value="TreeGrafter"/>
</dbReference>
<organism evidence="2 3">
    <name type="scientific">Crassostrea virginica</name>
    <name type="common">Eastern oyster</name>
    <dbReference type="NCBI Taxonomy" id="6565"/>
    <lineage>
        <taxon>Eukaryota</taxon>
        <taxon>Metazoa</taxon>
        <taxon>Spiralia</taxon>
        <taxon>Lophotrochozoa</taxon>
        <taxon>Mollusca</taxon>
        <taxon>Bivalvia</taxon>
        <taxon>Autobranchia</taxon>
        <taxon>Pteriomorphia</taxon>
        <taxon>Ostreida</taxon>
        <taxon>Ostreoidea</taxon>
        <taxon>Ostreidae</taxon>
        <taxon>Crassostrea</taxon>
    </lineage>
</organism>
<dbReference type="GO" id="GO:0006357">
    <property type="term" value="P:regulation of transcription by RNA polymerase II"/>
    <property type="evidence" value="ECO:0007669"/>
    <property type="project" value="TreeGrafter"/>
</dbReference>
<feature type="domain" description="SET" evidence="1">
    <location>
        <begin position="30"/>
        <end position="141"/>
    </location>
</feature>
<dbReference type="Proteomes" id="UP000694844">
    <property type="component" value="Chromosome 7"/>
</dbReference>
<accession>A0A8B8AWF7</accession>
<dbReference type="AlphaFoldDB" id="A0A8B8AWF7"/>
<dbReference type="Gene3D" id="2.170.270.10">
    <property type="entry name" value="SET domain"/>
    <property type="match status" value="1"/>
</dbReference>
<dbReference type="KEGG" id="cvn:111105439"/>
<dbReference type="RefSeq" id="XP_022295446.1">
    <property type="nucleotide sequence ID" value="XM_022439738.1"/>
</dbReference>
<dbReference type="GO" id="GO:0005700">
    <property type="term" value="C:polytene chromosome"/>
    <property type="evidence" value="ECO:0007669"/>
    <property type="project" value="TreeGrafter"/>
</dbReference>
<evidence type="ECO:0000259" key="1">
    <source>
        <dbReference type="PROSITE" id="PS50280"/>
    </source>
</evidence>
<dbReference type="SMART" id="SM00317">
    <property type="entry name" value="SET"/>
    <property type="match status" value="1"/>
</dbReference>
<dbReference type="OrthoDB" id="6158301at2759"/>
<dbReference type="InterPro" id="IPR051760">
    <property type="entry name" value="KMT5A"/>
</dbReference>
<dbReference type="PANTHER" id="PTHR46167">
    <property type="entry name" value="N-LYSINE METHYLTRANSFERASE KMT5A"/>
    <property type="match status" value="1"/>
</dbReference>
<protein>
    <submittedName>
        <fullName evidence="3">N-lysine methyltransferase KMT5A-like</fullName>
    </submittedName>
</protein>
<dbReference type="PROSITE" id="PS50280">
    <property type="entry name" value="SET"/>
    <property type="match status" value="1"/>
</dbReference>
<dbReference type="InterPro" id="IPR001214">
    <property type="entry name" value="SET_dom"/>
</dbReference>
<dbReference type="SUPFAM" id="SSF82199">
    <property type="entry name" value="SET domain"/>
    <property type="match status" value="1"/>
</dbReference>